<name>A0ABQ8S2X2_PERAM</name>
<feature type="region of interest" description="Disordered" evidence="1">
    <location>
        <begin position="74"/>
        <end position="108"/>
    </location>
</feature>
<comment type="caution">
    <text evidence="2">The sequence shown here is derived from an EMBL/GenBank/DDBJ whole genome shotgun (WGS) entry which is preliminary data.</text>
</comment>
<keyword evidence="3" id="KW-1185">Reference proteome</keyword>
<evidence type="ECO:0000313" key="3">
    <source>
        <dbReference type="Proteomes" id="UP001148838"/>
    </source>
</evidence>
<gene>
    <name evidence="2" type="ORF">ANN_24256</name>
</gene>
<feature type="region of interest" description="Disordered" evidence="1">
    <location>
        <begin position="295"/>
        <end position="342"/>
    </location>
</feature>
<feature type="region of interest" description="Disordered" evidence="1">
    <location>
        <begin position="1"/>
        <end position="30"/>
    </location>
</feature>
<feature type="compositionally biased region" description="Polar residues" evidence="1">
    <location>
        <begin position="9"/>
        <end position="21"/>
    </location>
</feature>
<evidence type="ECO:0000313" key="2">
    <source>
        <dbReference type="EMBL" id="KAJ4428239.1"/>
    </source>
</evidence>
<proteinExistence type="predicted"/>
<reference evidence="2 3" key="1">
    <citation type="journal article" date="2022" name="Allergy">
        <title>Genome assembly and annotation of Periplaneta americana reveal a comprehensive cockroach allergen profile.</title>
        <authorList>
            <person name="Wang L."/>
            <person name="Xiong Q."/>
            <person name="Saelim N."/>
            <person name="Wang L."/>
            <person name="Nong W."/>
            <person name="Wan A.T."/>
            <person name="Shi M."/>
            <person name="Liu X."/>
            <person name="Cao Q."/>
            <person name="Hui J.H.L."/>
            <person name="Sookrung N."/>
            <person name="Leung T.F."/>
            <person name="Tungtrongchitr A."/>
            <person name="Tsui S.K.W."/>
        </authorList>
    </citation>
    <scope>NUCLEOTIDE SEQUENCE [LARGE SCALE GENOMIC DNA]</scope>
    <source>
        <strain evidence="2">PWHHKU_190912</strain>
    </source>
</reference>
<evidence type="ECO:0000256" key="1">
    <source>
        <dbReference type="SAM" id="MobiDB-lite"/>
    </source>
</evidence>
<sequence length="342" mass="39217">MQPMEWDPLTNSVEYQDTDNGINDGGLNVSPTRCERESGVRKAMGSFRIFLHPKKITYEKYAMMSLSLVKNSGRKLSPQSDVRVGDTGEGHVMTKSNGEKKRRSSRRSTATWYVKTPLLPAGHDTTGKLAKPMMINAATKTPSRDHFEEASRQYAKWEEKIWVEGYLCLQQVESRLYAFQYYSWKEFMEATDGFKNHAMPGPIPPFMQDNMPEPMPEPSLEHLPAEAEVEERRTNCGCWSCLRRVYCGLRHRFRRMDDSQSTCFALDTEDSSLFGEWQTIEKENEPLQPLMLSTSRVASTNGVSTKKRKRNSNTNGSQERDILNTAKDILDNKRKPKKPKLI</sequence>
<feature type="compositionally biased region" description="Basic and acidic residues" evidence="1">
    <location>
        <begin position="318"/>
        <end position="333"/>
    </location>
</feature>
<organism evidence="2 3">
    <name type="scientific">Periplaneta americana</name>
    <name type="common">American cockroach</name>
    <name type="synonym">Blatta americana</name>
    <dbReference type="NCBI Taxonomy" id="6978"/>
    <lineage>
        <taxon>Eukaryota</taxon>
        <taxon>Metazoa</taxon>
        <taxon>Ecdysozoa</taxon>
        <taxon>Arthropoda</taxon>
        <taxon>Hexapoda</taxon>
        <taxon>Insecta</taxon>
        <taxon>Pterygota</taxon>
        <taxon>Neoptera</taxon>
        <taxon>Polyneoptera</taxon>
        <taxon>Dictyoptera</taxon>
        <taxon>Blattodea</taxon>
        <taxon>Blattoidea</taxon>
        <taxon>Blattidae</taxon>
        <taxon>Blattinae</taxon>
        <taxon>Periplaneta</taxon>
    </lineage>
</organism>
<dbReference type="Proteomes" id="UP001148838">
    <property type="component" value="Unassembled WGS sequence"/>
</dbReference>
<feature type="compositionally biased region" description="Polar residues" evidence="1">
    <location>
        <begin position="295"/>
        <end position="304"/>
    </location>
</feature>
<protein>
    <submittedName>
        <fullName evidence="2">Uncharacterized protein</fullName>
    </submittedName>
</protein>
<accession>A0ABQ8S2X2</accession>
<dbReference type="EMBL" id="JAJSOF020000037">
    <property type="protein sequence ID" value="KAJ4428239.1"/>
    <property type="molecule type" value="Genomic_DNA"/>
</dbReference>